<dbReference type="InterPro" id="IPR047854">
    <property type="entry name" value="RFC_lid"/>
</dbReference>
<keyword evidence="4" id="KW-0067">ATP-binding</keyword>
<gene>
    <name evidence="6" type="ORF">VNE69_08184</name>
</gene>
<dbReference type="RefSeq" id="XP_065330577.1">
    <property type="nucleotide sequence ID" value="XM_065474505.1"/>
</dbReference>
<keyword evidence="2" id="KW-0235">DNA replication</keyword>
<dbReference type="Proteomes" id="UP001334084">
    <property type="component" value="Chromosome 8"/>
</dbReference>
<evidence type="ECO:0000259" key="5">
    <source>
        <dbReference type="SMART" id="SM00382"/>
    </source>
</evidence>
<comment type="similarity">
    <text evidence="1">Belongs to the activator 1 small subunits family.</text>
</comment>
<dbReference type="Gene3D" id="1.10.8.60">
    <property type="match status" value="1"/>
</dbReference>
<keyword evidence="3" id="KW-0547">Nucleotide-binding</keyword>
<evidence type="ECO:0000313" key="7">
    <source>
        <dbReference type="Proteomes" id="UP001334084"/>
    </source>
</evidence>
<organism evidence="6 7">
    <name type="scientific">Vairimorpha necatrix</name>
    <dbReference type="NCBI Taxonomy" id="6039"/>
    <lineage>
        <taxon>Eukaryota</taxon>
        <taxon>Fungi</taxon>
        <taxon>Fungi incertae sedis</taxon>
        <taxon>Microsporidia</taxon>
        <taxon>Nosematidae</taxon>
        <taxon>Vairimorpha</taxon>
    </lineage>
</organism>
<dbReference type="InterPro" id="IPR050238">
    <property type="entry name" value="DNA_Rep/Repair_Clamp_Loader"/>
</dbReference>
<dbReference type="Gene3D" id="3.40.50.300">
    <property type="entry name" value="P-loop containing nucleotide triphosphate hydrolases"/>
    <property type="match status" value="1"/>
</dbReference>
<dbReference type="EMBL" id="CP142733">
    <property type="protein sequence ID" value="WUR04432.1"/>
    <property type="molecule type" value="Genomic_DNA"/>
</dbReference>
<dbReference type="GO" id="GO:0005634">
    <property type="term" value="C:nucleus"/>
    <property type="evidence" value="ECO:0007669"/>
    <property type="project" value="TreeGrafter"/>
</dbReference>
<name>A0AAX4JEL7_9MICR</name>
<evidence type="ECO:0000256" key="4">
    <source>
        <dbReference type="ARBA" id="ARBA00022840"/>
    </source>
</evidence>
<evidence type="ECO:0000313" key="6">
    <source>
        <dbReference type="EMBL" id="WUR04432.1"/>
    </source>
</evidence>
<proteinExistence type="inferred from homology"/>
<dbReference type="GO" id="GO:0003689">
    <property type="term" value="F:DNA clamp loader activity"/>
    <property type="evidence" value="ECO:0007669"/>
    <property type="project" value="TreeGrafter"/>
</dbReference>
<dbReference type="Pfam" id="PF08542">
    <property type="entry name" value="Rep_fac_C"/>
    <property type="match status" value="1"/>
</dbReference>
<dbReference type="InterPro" id="IPR003959">
    <property type="entry name" value="ATPase_AAA_core"/>
</dbReference>
<dbReference type="GO" id="GO:0005524">
    <property type="term" value="F:ATP binding"/>
    <property type="evidence" value="ECO:0007669"/>
    <property type="project" value="UniProtKB-KW"/>
</dbReference>
<dbReference type="GO" id="GO:0016887">
    <property type="term" value="F:ATP hydrolysis activity"/>
    <property type="evidence" value="ECO:0007669"/>
    <property type="project" value="InterPro"/>
</dbReference>
<dbReference type="PANTHER" id="PTHR11669">
    <property type="entry name" value="REPLICATION FACTOR C / DNA POLYMERASE III GAMMA-TAU SUBUNIT"/>
    <property type="match status" value="1"/>
</dbReference>
<dbReference type="Pfam" id="PF00004">
    <property type="entry name" value="AAA"/>
    <property type="match status" value="1"/>
</dbReference>
<dbReference type="InterPro" id="IPR003593">
    <property type="entry name" value="AAA+_ATPase"/>
</dbReference>
<dbReference type="KEGG" id="vnx:VNE69_08184"/>
<accession>A0AAX4JEL7</accession>
<evidence type="ECO:0000256" key="3">
    <source>
        <dbReference type="ARBA" id="ARBA00022741"/>
    </source>
</evidence>
<dbReference type="GeneID" id="90542260"/>
<dbReference type="AlphaFoldDB" id="A0AAX4JEL7"/>
<dbReference type="GO" id="GO:0005663">
    <property type="term" value="C:DNA replication factor C complex"/>
    <property type="evidence" value="ECO:0007669"/>
    <property type="project" value="TreeGrafter"/>
</dbReference>
<evidence type="ECO:0000256" key="2">
    <source>
        <dbReference type="ARBA" id="ARBA00022705"/>
    </source>
</evidence>
<keyword evidence="7" id="KW-1185">Reference proteome</keyword>
<dbReference type="CDD" id="cd00009">
    <property type="entry name" value="AAA"/>
    <property type="match status" value="1"/>
</dbReference>
<dbReference type="Gene3D" id="1.20.272.10">
    <property type="match status" value="1"/>
</dbReference>
<dbReference type="InterPro" id="IPR013748">
    <property type="entry name" value="Rep_factorC_C"/>
</dbReference>
<sequence length="305" mass="34735">MDLLVNKYRPLNIESVIGNISTISTLSNIIKEKSMPHLLFTGPPGTGKTSSAKIFAFQLIGSKDGILELNASDDRGIDTVRTQIKDFSMKKIQTVPFKIVILDECDSMTTAAQQAMRRIMETHSSDCKFILICNDFSKIFEPIQSRCAVLRFDKIDTLIIENRLREISKFENIKLTDEAVNFIIDVSDGDMRQLLNILQTCINNPNLIDVQYIVKIIGIPSPKLVNEVVNLLLKKNIEEAIEKFEKIWDEKYDAEDLISSFFRIAKNMENYEVVKAVGLTHLKIIKGNISKLIFYGMFYDILKVN</sequence>
<dbReference type="InterPro" id="IPR027417">
    <property type="entry name" value="P-loop_NTPase"/>
</dbReference>
<dbReference type="SUPFAM" id="SSF48019">
    <property type="entry name" value="post-AAA+ oligomerization domain-like"/>
    <property type="match status" value="1"/>
</dbReference>
<dbReference type="InterPro" id="IPR008921">
    <property type="entry name" value="DNA_pol3_clamp-load_cplx_C"/>
</dbReference>
<dbReference type="FunFam" id="3.40.50.300:FF:000952">
    <property type="entry name" value="Replication factor C subunit 2"/>
    <property type="match status" value="1"/>
</dbReference>
<dbReference type="CDD" id="cd18140">
    <property type="entry name" value="HLD_clamp_RFC"/>
    <property type="match status" value="1"/>
</dbReference>
<dbReference type="GO" id="GO:0031391">
    <property type="term" value="C:Elg1 RFC-like complex"/>
    <property type="evidence" value="ECO:0007669"/>
    <property type="project" value="UniProtKB-ARBA"/>
</dbReference>
<dbReference type="SMART" id="SM00382">
    <property type="entry name" value="AAA"/>
    <property type="match status" value="1"/>
</dbReference>
<reference evidence="6" key="1">
    <citation type="journal article" date="2024" name="BMC Genomics">
        <title>Functional annotation of a divergent genome using sequence and structure-based similarity.</title>
        <authorList>
            <person name="Svedberg D."/>
            <person name="Winiger R.R."/>
            <person name="Berg A."/>
            <person name="Sharma H."/>
            <person name="Tellgren-Roth C."/>
            <person name="Debrunner-Vossbrinck B.A."/>
            <person name="Vossbrinck C.R."/>
            <person name="Barandun J."/>
        </authorList>
    </citation>
    <scope>NUCLEOTIDE SEQUENCE</scope>
    <source>
        <strain evidence="6">Illinois isolate</strain>
    </source>
</reference>
<feature type="domain" description="AAA+ ATPase" evidence="5">
    <location>
        <begin position="34"/>
        <end position="156"/>
    </location>
</feature>
<dbReference type="SUPFAM" id="SSF52540">
    <property type="entry name" value="P-loop containing nucleoside triphosphate hydrolases"/>
    <property type="match status" value="1"/>
</dbReference>
<dbReference type="GO" id="GO:0006271">
    <property type="term" value="P:DNA strand elongation involved in DNA replication"/>
    <property type="evidence" value="ECO:0007669"/>
    <property type="project" value="UniProtKB-ARBA"/>
</dbReference>
<dbReference type="PANTHER" id="PTHR11669:SF5">
    <property type="entry name" value="REPLICATION FACTOR C SUBUNIT 2"/>
    <property type="match status" value="1"/>
</dbReference>
<dbReference type="GO" id="GO:0003677">
    <property type="term" value="F:DNA binding"/>
    <property type="evidence" value="ECO:0007669"/>
    <property type="project" value="InterPro"/>
</dbReference>
<dbReference type="GO" id="GO:0006281">
    <property type="term" value="P:DNA repair"/>
    <property type="evidence" value="ECO:0007669"/>
    <property type="project" value="TreeGrafter"/>
</dbReference>
<evidence type="ECO:0000256" key="1">
    <source>
        <dbReference type="ARBA" id="ARBA00005378"/>
    </source>
</evidence>
<protein>
    <submittedName>
        <fullName evidence="6">Replication factor C subunit 4 (RFC4)</fullName>
    </submittedName>
</protein>